<evidence type="ECO:0000313" key="2">
    <source>
        <dbReference type="EMBL" id="MBB3764554.1"/>
    </source>
</evidence>
<organism evidence="2 3">
    <name type="scientific">Sphingomicrobium lutaoense</name>
    <dbReference type="NCBI Taxonomy" id="515949"/>
    <lineage>
        <taxon>Bacteria</taxon>
        <taxon>Pseudomonadati</taxon>
        <taxon>Pseudomonadota</taxon>
        <taxon>Alphaproteobacteria</taxon>
        <taxon>Sphingomonadales</taxon>
        <taxon>Sphingomonadaceae</taxon>
        <taxon>Sphingomicrobium</taxon>
    </lineage>
</organism>
<sequence>MTDLDDEFDPVDEMTGRGGMLAIGLLVLAILMLVFLFRDELGIGTPQVDISIPDDLGVAAPPAPDETTADNVMADNAMAAPAD</sequence>
<evidence type="ECO:0000256" key="1">
    <source>
        <dbReference type="SAM" id="Phobius"/>
    </source>
</evidence>
<comment type="caution">
    <text evidence="2">The sequence shown here is derived from an EMBL/GenBank/DDBJ whole genome shotgun (WGS) entry which is preliminary data.</text>
</comment>
<name>A0A839Z708_9SPHN</name>
<keyword evidence="3" id="KW-1185">Reference proteome</keyword>
<proteinExistence type="predicted"/>
<gene>
    <name evidence="2" type="ORF">FHS50_001577</name>
</gene>
<accession>A0A839Z708</accession>
<dbReference type="EMBL" id="JACICF010000001">
    <property type="protein sequence ID" value="MBB3764554.1"/>
    <property type="molecule type" value="Genomic_DNA"/>
</dbReference>
<dbReference type="RefSeq" id="WP_183933801.1">
    <property type="nucleotide sequence ID" value="NZ_JACICF010000001.1"/>
</dbReference>
<keyword evidence="1" id="KW-1133">Transmembrane helix</keyword>
<evidence type="ECO:0000313" key="3">
    <source>
        <dbReference type="Proteomes" id="UP000578569"/>
    </source>
</evidence>
<dbReference type="AlphaFoldDB" id="A0A839Z708"/>
<keyword evidence="1" id="KW-0472">Membrane</keyword>
<reference evidence="2 3" key="1">
    <citation type="submission" date="2020-08" db="EMBL/GenBank/DDBJ databases">
        <title>Genomic Encyclopedia of Type Strains, Phase IV (KMG-IV): sequencing the most valuable type-strain genomes for metagenomic binning, comparative biology and taxonomic classification.</title>
        <authorList>
            <person name="Goeker M."/>
        </authorList>
    </citation>
    <scope>NUCLEOTIDE SEQUENCE [LARGE SCALE GENOMIC DNA]</scope>
    <source>
        <strain evidence="2 3">DSM 24194</strain>
    </source>
</reference>
<dbReference type="Proteomes" id="UP000578569">
    <property type="component" value="Unassembled WGS sequence"/>
</dbReference>
<protein>
    <submittedName>
        <fullName evidence="2">Uncharacterized protein</fullName>
    </submittedName>
</protein>
<feature type="transmembrane region" description="Helical" evidence="1">
    <location>
        <begin position="20"/>
        <end position="37"/>
    </location>
</feature>
<keyword evidence="1" id="KW-0812">Transmembrane</keyword>